<gene>
    <name evidence="2" type="ORF">Bpfe_010581</name>
</gene>
<dbReference type="EMBL" id="JASAOG010000038">
    <property type="protein sequence ID" value="KAK0060053.1"/>
    <property type="molecule type" value="Genomic_DNA"/>
</dbReference>
<reference evidence="2" key="2">
    <citation type="submission" date="2023-04" db="EMBL/GenBank/DDBJ databases">
        <authorList>
            <person name="Bu L."/>
            <person name="Lu L."/>
            <person name="Laidemitt M.R."/>
            <person name="Zhang S.M."/>
            <person name="Mutuku M."/>
            <person name="Mkoji G."/>
            <person name="Steinauer M."/>
            <person name="Loker E.S."/>
        </authorList>
    </citation>
    <scope>NUCLEOTIDE SEQUENCE</scope>
    <source>
        <strain evidence="2">KasaAsao</strain>
        <tissue evidence="2">Whole Snail</tissue>
    </source>
</reference>
<accession>A0AAD8BTT0</accession>
<dbReference type="Proteomes" id="UP001233172">
    <property type="component" value="Unassembled WGS sequence"/>
</dbReference>
<proteinExistence type="predicted"/>
<sequence length="110" mass="12319">MRYSGVIVLLVCLEMEFSVWWSPPVVGTQAWDSAGVESEYLAFGLVFDYCPWRLGGRLLARHVFDADIMCLDLNCRGVVGNLGTRGTKVHPGVNELKTHLTTMNIFLSRN</sequence>
<protein>
    <recommendedName>
        <fullName evidence="4">Secreted protein</fullName>
    </recommendedName>
</protein>
<reference evidence="2" key="1">
    <citation type="journal article" date="2023" name="PLoS Negl. Trop. Dis.">
        <title>A genome sequence for Biomphalaria pfeifferi, the major vector snail for the human-infecting parasite Schistosoma mansoni.</title>
        <authorList>
            <person name="Bu L."/>
            <person name="Lu L."/>
            <person name="Laidemitt M.R."/>
            <person name="Zhang S.M."/>
            <person name="Mutuku M."/>
            <person name="Mkoji G."/>
            <person name="Steinauer M."/>
            <person name="Loker E.S."/>
        </authorList>
    </citation>
    <scope>NUCLEOTIDE SEQUENCE</scope>
    <source>
        <strain evidence="2">KasaAsao</strain>
    </source>
</reference>
<organism evidence="2 3">
    <name type="scientific">Biomphalaria pfeifferi</name>
    <name type="common">Bloodfluke planorb</name>
    <name type="synonym">Freshwater snail</name>
    <dbReference type="NCBI Taxonomy" id="112525"/>
    <lineage>
        <taxon>Eukaryota</taxon>
        <taxon>Metazoa</taxon>
        <taxon>Spiralia</taxon>
        <taxon>Lophotrochozoa</taxon>
        <taxon>Mollusca</taxon>
        <taxon>Gastropoda</taxon>
        <taxon>Heterobranchia</taxon>
        <taxon>Euthyneura</taxon>
        <taxon>Panpulmonata</taxon>
        <taxon>Hygrophila</taxon>
        <taxon>Lymnaeoidea</taxon>
        <taxon>Planorbidae</taxon>
        <taxon>Biomphalaria</taxon>
    </lineage>
</organism>
<feature type="non-terminal residue" evidence="2">
    <location>
        <position position="1"/>
    </location>
</feature>
<comment type="caution">
    <text evidence="2">The sequence shown here is derived from an EMBL/GenBank/DDBJ whole genome shotgun (WGS) entry which is preliminary data.</text>
</comment>
<keyword evidence="1" id="KW-0732">Signal</keyword>
<evidence type="ECO:0008006" key="4">
    <source>
        <dbReference type="Google" id="ProtNLM"/>
    </source>
</evidence>
<feature type="chain" id="PRO_5042067673" description="Secreted protein" evidence="1">
    <location>
        <begin position="22"/>
        <end position="110"/>
    </location>
</feature>
<feature type="signal peptide" evidence="1">
    <location>
        <begin position="1"/>
        <end position="21"/>
    </location>
</feature>
<evidence type="ECO:0000313" key="3">
    <source>
        <dbReference type="Proteomes" id="UP001233172"/>
    </source>
</evidence>
<keyword evidence="3" id="KW-1185">Reference proteome</keyword>
<name>A0AAD8BTT0_BIOPF</name>
<evidence type="ECO:0000313" key="2">
    <source>
        <dbReference type="EMBL" id="KAK0060053.1"/>
    </source>
</evidence>
<evidence type="ECO:0000256" key="1">
    <source>
        <dbReference type="SAM" id="SignalP"/>
    </source>
</evidence>
<dbReference type="AlphaFoldDB" id="A0AAD8BTT0"/>